<accession>A0A1G8AQ16</accession>
<evidence type="ECO:0008006" key="3">
    <source>
        <dbReference type="Google" id="ProtNLM"/>
    </source>
</evidence>
<evidence type="ECO:0000313" key="1">
    <source>
        <dbReference type="EMBL" id="SDH23017.1"/>
    </source>
</evidence>
<dbReference type="AlphaFoldDB" id="A0A1G8AQ16"/>
<gene>
    <name evidence="1" type="ORF">SAMN04489720_0482</name>
</gene>
<dbReference type="STRING" id="399736.SAMN04489720_0482"/>
<protein>
    <recommendedName>
        <fullName evidence="3">DUF4352 domain-containing protein</fullName>
    </recommendedName>
</protein>
<dbReference type="EMBL" id="LT629695">
    <property type="protein sequence ID" value="SDH23017.1"/>
    <property type="molecule type" value="Genomic_DNA"/>
</dbReference>
<name>A0A1G8AQ16_9MICO</name>
<organism evidence="1 2">
    <name type="scientific">Agrococcus jejuensis</name>
    <dbReference type="NCBI Taxonomy" id="399736"/>
    <lineage>
        <taxon>Bacteria</taxon>
        <taxon>Bacillati</taxon>
        <taxon>Actinomycetota</taxon>
        <taxon>Actinomycetes</taxon>
        <taxon>Micrococcales</taxon>
        <taxon>Microbacteriaceae</taxon>
        <taxon>Agrococcus</taxon>
    </lineage>
</organism>
<keyword evidence="2" id="KW-1185">Reference proteome</keyword>
<evidence type="ECO:0000313" key="2">
    <source>
        <dbReference type="Proteomes" id="UP000198822"/>
    </source>
</evidence>
<reference evidence="2" key="1">
    <citation type="submission" date="2016-10" db="EMBL/GenBank/DDBJ databases">
        <authorList>
            <person name="Varghese N."/>
            <person name="Submissions S."/>
        </authorList>
    </citation>
    <scope>NUCLEOTIDE SEQUENCE [LARGE SCALE GENOMIC DNA]</scope>
    <source>
        <strain evidence="2">DSM 22002</strain>
    </source>
</reference>
<dbReference type="Proteomes" id="UP000198822">
    <property type="component" value="Chromosome I"/>
</dbReference>
<sequence>MRPSRIVATLAIGPLALGLAVLVASEPVTSWMEREPVVVVAGVEGTAHTVGGPAFTIGSARIVAPDSEEAGYADAPAGSQVVVVDLRVDDADDLLAWCTYRLEATVDGVRSQWLWDGGATDVTSCYAEEGSLSGVVGFVVPAGSVSDARLLVGGEPIWLGVPLTL</sequence>
<proteinExistence type="predicted"/>